<gene>
    <name evidence="1" type="ORF">HND93_06540</name>
</gene>
<proteinExistence type="predicted"/>
<evidence type="ECO:0000313" key="1">
    <source>
        <dbReference type="EMBL" id="NYZ19363.1"/>
    </source>
</evidence>
<keyword evidence="2" id="KW-1185">Reference proteome</keyword>
<reference evidence="1 2" key="1">
    <citation type="submission" date="2020-05" db="EMBL/GenBank/DDBJ databases">
        <title>Azospirillum oleiclasticum sp. nov, a nitrogen-fixing and heavy crude oil-emulsifying bacterium isolated from the crude oil of Yumen Oilfield.</title>
        <authorList>
            <person name="Wu D."/>
            <person name="Cai M."/>
            <person name="Zhang X."/>
        </authorList>
    </citation>
    <scope>NUCLEOTIDE SEQUENCE [LARGE SCALE GENOMIC DNA]</scope>
    <source>
        <strain evidence="1 2">ROY-1-1-2</strain>
    </source>
</reference>
<dbReference type="EMBL" id="JABFDB010000002">
    <property type="protein sequence ID" value="NYZ19363.1"/>
    <property type="molecule type" value="Genomic_DNA"/>
</dbReference>
<organism evidence="1 2">
    <name type="scientific">Azospirillum oleiclasticum</name>
    <dbReference type="NCBI Taxonomy" id="2735135"/>
    <lineage>
        <taxon>Bacteria</taxon>
        <taxon>Pseudomonadati</taxon>
        <taxon>Pseudomonadota</taxon>
        <taxon>Alphaproteobacteria</taxon>
        <taxon>Rhodospirillales</taxon>
        <taxon>Azospirillaceae</taxon>
        <taxon>Azospirillum</taxon>
    </lineage>
</organism>
<evidence type="ECO:0000313" key="2">
    <source>
        <dbReference type="Proteomes" id="UP000584642"/>
    </source>
</evidence>
<sequence>MTRSNDFALAYNAAHEEAGLTRVNVTQVMHRIAADPGYLLGEEFGQLAGQCPVHHGTRPEDYDKVVVNTTLTVLYEDLRTHVLNGLPLTPDGGLAMLTPPESPHGLDPNDREALAAVAPETLCSFLRDCSCTLLDALIRAWAVKVMAEEERCRAEGEITPMAAASFALDQRLSTSDLYVPSGYNLLSITKTGSHTALHVCWNLLEASVMLAPGKTAAEYTELIRRSLKHVVPLSMGSLGMLVQYMEATGIEAEDHQAIHVLPFTQTAFLYDDTEDGGVIRLNPDFIKPTAKEGEHYYTGCPGFYATNMIKMYMEIALMIAVDYGVFDRLQERRPA</sequence>
<accession>A0ABX2T526</accession>
<dbReference type="Proteomes" id="UP000584642">
    <property type="component" value="Unassembled WGS sequence"/>
</dbReference>
<protein>
    <submittedName>
        <fullName evidence="1">Uncharacterized protein</fullName>
    </submittedName>
</protein>
<dbReference type="RefSeq" id="WP_180281111.1">
    <property type="nucleotide sequence ID" value="NZ_JABFDB010000002.1"/>
</dbReference>
<name>A0ABX2T526_9PROT</name>
<comment type="caution">
    <text evidence="1">The sequence shown here is derived from an EMBL/GenBank/DDBJ whole genome shotgun (WGS) entry which is preliminary data.</text>
</comment>